<evidence type="ECO:0000256" key="6">
    <source>
        <dbReference type="ARBA" id="ARBA00022989"/>
    </source>
</evidence>
<evidence type="ECO:0000256" key="9">
    <source>
        <dbReference type="SAM" id="SignalP"/>
    </source>
</evidence>
<reference evidence="12" key="1">
    <citation type="submission" date="2016-10" db="EMBL/GenBank/DDBJ databases">
        <authorList>
            <person name="Varghese N."/>
            <person name="Submissions S."/>
        </authorList>
    </citation>
    <scope>NUCLEOTIDE SEQUENCE [LARGE SCALE GENOMIC DNA]</scope>
    <source>
        <strain evidence="12">930I</strain>
    </source>
</reference>
<accession>A0A1G7W6G1</accession>
<keyword evidence="12" id="KW-1185">Reference proteome</keyword>
<dbReference type="GO" id="GO:0016763">
    <property type="term" value="F:pentosyltransferase activity"/>
    <property type="evidence" value="ECO:0007669"/>
    <property type="project" value="TreeGrafter"/>
</dbReference>
<feature type="transmembrane region" description="Helical" evidence="8">
    <location>
        <begin position="333"/>
        <end position="353"/>
    </location>
</feature>
<dbReference type="InterPro" id="IPR038731">
    <property type="entry name" value="RgtA/B/C-like"/>
</dbReference>
<dbReference type="GO" id="GO:0005886">
    <property type="term" value="C:plasma membrane"/>
    <property type="evidence" value="ECO:0007669"/>
    <property type="project" value="UniProtKB-SubCell"/>
</dbReference>
<keyword evidence="9" id="KW-0732">Signal</keyword>
<feature type="transmembrane region" description="Helical" evidence="8">
    <location>
        <begin position="91"/>
        <end position="110"/>
    </location>
</feature>
<feature type="chain" id="PRO_5011478098" evidence="9">
    <location>
        <begin position="28"/>
        <end position="561"/>
    </location>
</feature>
<evidence type="ECO:0000256" key="7">
    <source>
        <dbReference type="ARBA" id="ARBA00023136"/>
    </source>
</evidence>
<gene>
    <name evidence="11" type="ORF">SAMN05421742_10294</name>
</gene>
<feature type="transmembrane region" description="Helical" evidence="8">
    <location>
        <begin position="276"/>
        <end position="297"/>
    </location>
</feature>
<dbReference type="PANTHER" id="PTHR33908">
    <property type="entry name" value="MANNOSYLTRANSFERASE YKCB-RELATED"/>
    <property type="match status" value="1"/>
</dbReference>
<feature type="transmembrane region" description="Helical" evidence="8">
    <location>
        <begin position="365"/>
        <end position="386"/>
    </location>
</feature>
<feature type="transmembrane region" description="Helical" evidence="8">
    <location>
        <begin position="309"/>
        <end position="327"/>
    </location>
</feature>
<evidence type="ECO:0000259" key="10">
    <source>
        <dbReference type="Pfam" id="PF13231"/>
    </source>
</evidence>
<sequence length="561" mass="58616">MHRLLTGWRPYAALALLALMLALPGQATLPVMDRDEARFAQATRQMLETDDFIAIRFQDTARNKKPVGIYWLQAASVATLSTPDSPAIAPYRVPSMLGMVAAVLLTFAVGSRLFDRQTGFVGAALLAGSLQLVIEAHLAKTDAVLLALTLACVFPLAGRYLAARGARPPPARPTAEAVLFWGALGGAILIKGPVVPMVLALTVLALLIADRRRGPGPGWLLGLKPGRGLLLLAAIVLPWFLAVQQATGGAFLGQAVGGDLLPKLLGGQESHGAPPGYHSLLAVLTLWPASLFLLPAVVRSVSRRGEAAVAFLLAWAGPAWLVFELIPTKLPHYVLPLFPALTLLMATVLLAVRDDTPSRLLAKRWWPWIGLWAVIGLTLAGAMPVLVTQYGDASGLPVGLLAAGLGLLVVGGGLWQLARRRPLLAALAPVGAGVLFLGVVFQGVAPALSDLWLSQRAARAIDSLAPGAPVVAAGFHEPSLVFLLGTATELAPGGAAAAARLARDPKAVALVADSEQAAFLTAFQAARPKAPLPEPLIGIEGLNYSRGDPTTLSLYAAPPTD</sequence>
<evidence type="ECO:0000313" key="12">
    <source>
        <dbReference type="Proteomes" id="UP000217076"/>
    </source>
</evidence>
<keyword evidence="2" id="KW-1003">Cell membrane</keyword>
<evidence type="ECO:0000256" key="5">
    <source>
        <dbReference type="ARBA" id="ARBA00022692"/>
    </source>
</evidence>
<feature type="transmembrane region" description="Helical" evidence="8">
    <location>
        <begin position="182"/>
        <end position="208"/>
    </location>
</feature>
<evidence type="ECO:0000256" key="4">
    <source>
        <dbReference type="ARBA" id="ARBA00022679"/>
    </source>
</evidence>
<keyword evidence="4 11" id="KW-0808">Transferase</keyword>
<name>A0A1G7W6G1_9PROT</name>
<dbReference type="Pfam" id="PF13231">
    <property type="entry name" value="PMT_2"/>
    <property type="match status" value="1"/>
</dbReference>
<feature type="signal peptide" evidence="9">
    <location>
        <begin position="1"/>
        <end position="27"/>
    </location>
</feature>
<keyword evidence="6 8" id="KW-1133">Transmembrane helix</keyword>
<dbReference type="PANTHER" id="PTHR33908:SF3">
    <property type="entry name" value="UNDECAPRENYL PHOSPHATE-ALPHA-4-AMINO-4-DEOXY-L-ARABINOSE ARABINOSYL TRANSFERASE"/>
    <property type="match status" value="1"/>
</dbReference>
<evidence type="ECO:0000256" key="1">
    <source>
        <dbReference type="ARBA" id="ARBA00004651"/>
    </source>
</evidence>
<keyword evidence="7 8" id="KW-0472">Membrane</keyword>
<feature type="transmembrane region" description="Helical" evidence="8">
    <location>
        <begin position="398"/>
        <end position="417"/>
    </location>
</feature>
<evidence type="ECO:0000256" key="8">
    <source>
        <dbReference type="SAM" id="Phobius"/>
    </source>
</evidence>
<dbReference type="RefSeq" id="WP_092615526.1">
    <property type="nucleotide sequence ID" value="NZ_FNCV01000002.1"/>
</dbReference>
<feature type="transmembrane region" description="Helical" evidence="8">
    <location>
        <begin position="143"/>
        <end position="162"/>
    </location>
</feature>
<comment type="subcellular location">
    <subcellularLocation>
        <location evidence="1">Cell membrane</location>
        <topology evidence="1">Multi-pass membrane protein</topology>
    </subcellularLocation>
</comment>
<dbReference type="InterPro" id="IPR050297">
    <property type="entry name" value="LipidA_mod_glycosyltrf_83"/>
</dbReference>
<dbReference type="GO" id="GO:0009103">
    <property type="term" value="P:lipopolysaccharide biosynthetic process"/>
    <property type="evidence" value="ECO:0007669"/>
    <property type="project" value="TreeGrafter"/>
</dbReference>
<evidence type="ECO:0000313" key="11">
    <source>
        <dbReference type="EMBL" id="SDG67516.1"/>
    </source>
</evidence>
<dbReference type="OrthoDB" id="9810951at2"/>
<feature type="domain" description="Glycosyltransferase RgtA/B/C/D-like" evidence="10">
    <location>
        <begin position="64"/>
        <end position="213"/>
    </location>
</feature>
<keyword evidence="5 8" id="KW-0812">Transmembrane</keyword>
<dbReference type="AlphaFoldDB" id="A0A1G7W6G1"/>
<feature type="transmembrane region" description="Helical" evidence="8">
    <location>
        <begin position="424"/>
        <end position="445"/>
    </location>
</feature>
<evidence type="ECO:0000256" key="3">
    <source>
        <dbReference type="ARBA" id="ARBA00022676"/>
    </source>
</evidence>
<feature type="transmembrane region" description="Helical" evidence="8">
    <location>
        <begin position="229"/>
        <end position="256"/>
    </location>
</feature>
<protein>
    <submittedName>
        <fullName evidence="11">4-amino-4-deoxy-L-arabinose transferase</fullName>
    </submittedName>
</protein>
<keyword evidence="3" id="KW-0328">Glycosyltransferase</keyword>
<dbReference type="STRING" id="83401.SAMN05421742_10294"/>
<organism evidence="11 12">
    <name type="scientific">Roseospirillum parvum</name>
    <dbReference type="NCBI Taxonomy" id="83401"/>
    <lineage>
        <taxon>Bacteria</taxon>
        <taxon>Pseudomonadati</taxon>
        <taxon>Pseudomonadota</taxon>
        <taxon>Alphaproteobacteria</taxon>
        <taxon>Rhodospirillales</taxon>
        <taxon>Rhodospirillaceae</taxon>
        <taxon>Roseospirillum</taxon>
    </lineage>
</organism>
<proteinExistence type="predicted"/>
<dbReference type="EMBL" id="FNCV01000002">
    <property type="protein sequence ID" value="SDG67516.1"/>
    <property type="molecule type" value="Genomic_DNA"/>
</dbReference>
<dbReference type="GO" id="GO:0010041">
    <property type="term" value="P:response to iron(III) ion"/>
    <property type="evidence" value="ECO:0007669"/>
    <property type="project" value="TreeGrafter"/>
</dbReference>
<evidence type="ECO:0000256" key="2">
    <source>
        <dbReference type="ARBA" id="ARBA00022475"/>
    </source>
</evidence>
<dbReference type="Proteomes" id="UP000217076">
    <property type="component" value="Unassembled WGS sequence"/>
</dbReference>